<dbReference type="GO" id="GO:0016020">
    <property type="term" value="C:membrane"/>
    <property type="evidence" value="ECO:0007669"/>
    <property type="project" value="UniProtKB-SubCell"/>
</dbReference>
<keyword evidence="2" id="KW-0813">Transport</keyword>
<dbReference type="InterPro" id="IPR036259">
    <property type="entry name" value="MFS_trans_sf"/>
</dbReference>
<protein>
    <submittedName>
        <fullName evidence="7">Uncharacterized protein</fullName>
    </submittedName>
</protein>
<dbReference type="GO" id="GO:0022857">
    <property type="term" value="F:transmembrane transporter activity"/>
    <property type="evidence" value="ECO:0007669"/>
    <property type="project" value="TreeGrafter"/>
</dbReference>
<feature type="non-terminal residue" evidence="7">
    <location>
        <position position="1"/>
    </location>
</feature>
<feature type="region of interest" description="Disordered" evidence="6">
    <location>
        <begin position="1"/>
        <end position="30"/>
    </location>
</feature>
<proteinExistence type="predicted"/>
<comment type="subcellular location">
    <subcellularLocation>
        <location evidence="1">Membrane</location>
        <topology evidence="1">Multi-pass membrane protein</topology>
    </subcellularLocation>
</comment>
<name>A0A8H3HFE1_9AGAM</name>
<dbReference type="Gene3D" id="1.20.1250.20">
    <property type="entry name" value="MFS general substrate transporter like domains"/>
    <property type="match status" value="1"/>
</dbReference>
<evidence type="ECO:0000256" key="5">
    <source>
        <dbReference type="ARBA" id="ARBA00023136"/>
    </source>
</evidence>
<dbReference type="PANTHER" id="PTHR43791:SF36">
    <property type="entry name" value="TRANSPORTER, PUTATIVE (AFU_ORTHOLOGUE AFUA_6G08340)-RELATED"/>
    <property type="match status" value="1"/>
</dbReference>
<dbReference type="SUPFAM" id="SSF103473">
    <property type="entry name" value="MFS general substrate transporter"/>
    <property type="match status" value="1"/>
</dbReference>
<keyword evidence="5" id="KW-0472">Membrane</keyword>
<dbReference type="PANTHER" id="PTHR43791">
    <property type="entry name" value="PERMEASE-RELATED"/>
    <property type="match status" value="1"/>
</dbReference>
<evidence type="ECO:0000313" key="8">
    <source>
        <dbReference type="Proteomes" id="UP000663888"/>
    </source>
</evidence>
<dbReference type="Proteomes" id="UP000663888">
    <property type="component" value="Unassembled WGS sequence"/>
</dbReference>
<evidence type="ECO:0000313" key="7">
    <source>
        <dbReference type="EMBL" id="CAE6504641.1"/>
    </source>
</evidence>
<evidence type="ECO:0000256" key="2">
    <source>
        <dbReference type="ARBA" id="ARBA00022448"/>
    </source>
</evidence>
<dbReference type="OrthoDB" id="47059at2759"/>
<comment type="caution">
    <text evidence="7">The sequence shown here is derived from an EMBL/GenBank/DDBJ whole genome shotgun (WGS) entry which is preliminary data.</text>
</comment>
<gene>
    <name evidence="7" type="ORF">RDB_LOCUS158073</name>
</gene>
<reference evidence="7" key="1">
    <citation type="submission" date="2021-01" db="EMBL/GenBank/DDBJ databases">
        <authorList>
            <person name="Kaushik A."/>
        </authorList>
    </citation>
    <scope>NUCLEOTIDE SEQUENCE</scope>
    <source>
        <strain evidence="7">AG4-R118</strain>
    </source>
</reference>
<dbReference type="EMBL" id="CAJMWX010001762">
    <property type="protein sequence ID" value="CAE6504641.1"/>
    <property type="molecule type" value="Genomic_DNA"/>
</dbReference>
<sequence length="117" mass="13292">MSSIEKEQTRTTEDRSLKSPTPESHSRLASWSQEEENRLVRKLDWQILPVVTILYLANFIDRTNIGNAKVAGLEKDIGLVGYQYNIGLSIFYITYALSEGEHCAFESTTETSWSGQM</sequence>
<feature type="compositionally biased region" description="Polar residues" evidence="6">
    <location>
        <begin position="18"/>
        <end position="30"/>
    </location>
</feature>
<dbReference type="AlphaFoldDB" id="A0A8H3HFE1"/>
<evidence type="ECO:0000256" key="1">
    <source>
        <dbReference type="ARBA" id="ARBA00004141"/>
    </source>
</evidence>
<keyword evidence="3" id="KW-0812">Transmembrane</keyword>
<organism evidence="7 8">
    <name type="scientific">Rhizoctonia solani</name>
    <dbReference type="NCBI Taxonomy" id="456999"/>
    <lineage>
        <taxon>Eukaryota</taxon>
        <taxon>Fungi</taxon>
        <taxon>Dikarya</taxon>
        <taxon>Basidiomycota</taxon>
        <taxon>Agaricomycotina</taxon>
        <taxon>Agaricomycetes</taxon>
        <taxon>Cantharellales</taxon>
        <taxon>Ceratobasidiaceae</taxon>
        <taxon>Rhizoctonia</taxon>
    </lineage>
</organism>
<feature type="compositionally biased region" description="Basic and acidic residues" evidence="6">
    <location>
        <begin position="1"/>
        <end position="17"/>
    </location>
</feature>
<evidence type="ECO:0000256" key="4">
    <source>
        <dbReference type="ARBA" id="ARBA00022989"/>
    </source>
</evidence>
<evidence type="ECO:0000256" key="3">
    <source>
        <dbReference type="ARBA" id="ARBA00022692"/>
    </source>
</evidence>
<accession>A0A8H3HFE1</accession>
<evidence type="ECO:0000256" key="6">
    <source>
        <dbReference type="SAM" id="MobiDB-lite"/>
    </source>
</evidence>
<keyword evidence="4" id="KW-1133">Transmembrane helix</keyword>